<dbReference type="RefSeq" id="WP_126922840.1">
    <property type="nucleotide sequence ID" value="NZ_ML133691.1"/>
</dbReference>
<dbReference type="EMBL" id="RJTH01000006">
    <property type="protein sequence ID" value="RUM24207.1"/>
    <property type="molecule type" value="Genomic_DNA"/>
</dbReference>
<evidence type="ECO:0000256" key="2">
    <source>
        <dbReference type="ARBA" id="ARBA00005417"/>
    </source>
</evidence>
<protein>
    <submittedName>
        <fullName evidence="10">Amino acid ABC transporter ATP-binding protein</fullName>
    </submittedName>
</protein>
<dbReference type="PANTHER" id="PTHR43166:SF9">
    <property type="entry name" value="GLUTAMATE_ASPARTATE IMPORT ATP-BINDING PROTEIN GLTL"/>
    <property type="match status" value="1"/>
</dbReference>
<dbReference type="AlphaFoldDB" id="A0A3S0QP76"/>
<dbReference type="GO" id="GO:0005524">
    <property type="term" value="F:ATP binding"/>
    <property type="evidence" value="ECO:0007669"/>
    <property type="project" value="UniProtKB-KW"/>
</dbReference>
<keyword evidence="4" id="KW-1003">Cell membrane</keyword>
<comment type="caution">
    <text evidence="10">The sequence shown here is derived from an EMBL/GenBank/DDBJ whole genome shotgun (WGS) entry which is preliminary data.</text>
</comment>
<evidence type="ECO:0000313" key="10">
    <source>
        <dbReference type="EMBL" id="RUM24207.1"/>
    </source>
</evidence>
<dbReference type="PROSITE" id="PS50893">
    <property type="entry name" value="ABC_TRANSPORTER_2"/>
    <property type="match status" value="1"/>
</dbReference>
<dbReference type="InterPro" id="IPR030679">
    <property type="entry name" value="ABC_ATPase_HisP-typ"/>
</dbReference>
<evidence type="ECO:0000256" key="1">
    <source>
        <dbReference type="ARBA" id="ARBA00004202"/>
    </source>
</evidence>
<feature type="domain" description="ABC transporter" evidence="9">
    <location>
        <begin position="7"/>
        <end position="247"/>
    </location>
</feature>
<dbReference type="Proteomes" id="UP000278823">
    <property type="component" value="Unassembled WGS sequence"/>
</dbReference>
<dbReference type="PIRSF" id="PIRSF039085">
    <property type="entry name" value="ABC_ATPase_HisP"/>
    <property type="match status" value="1"/>
</dbReference>
<keyword evidence="6 10" id="KW-0067">ATP-binding</keyword>
<dbReference type="Pfam" id="PF00005">
    <property type="entry name" value="ABC_tran"/>
    <property type="match status" value="1"/>
</dbReference>
<dbReference type="InterPro" id="IPR017871">
    <property type="entry name" value="ABC_transporter-like_CS"/>
</dbReference>
<evidence type="ECO:0000256" key="3">
    <source>
        <dbReference type="ARBA" id="ARBA00022448"/>
    </source>
</evidence>
<keyword evidence="8" id="KW-0472">Membrane</keyword>
<dbReference type="GO" id="GO:0015424">
    <property type="term" value="F:ABC-type amino acid transporter activity"/>
    <property type="evidence" value="ECO:0007669"/>
    <property type="project" value="InterPro"/>
</dbReference>
<organism evidence="10 11">
    <name type="scientific">Rhizobium vallis</name>
    <dbReference type="NCBI Taxonomy" id="634290"/>
    <lineage>
        <taxon>Bacteria</taxon>
        <taxon>Pseudomonadati</taxon>
        <taxon>Pseudomonadota</taxon>
        <taxon>Alphaproteobacteria</taxon>
        <taxon>Hyphomicrobiales</taxon>
        <taxon>Rhizobiaceae</taxon>
        <taxon>Rhizobium/Agrobacterium group</taxon>
        <taxon>Rhizobium</taxon>
    </lineage>
</organism>
<dbReference type="GO" id="GO:0005886">
    <property type="term" value="C:plasma membrane"/>
    <property type="evidence" value="ECO:0007669"/>
    <property type="project" value="UniProtKB-SubCell"/>
</dbReference>
<dbReference type="SMART" id="SM00382">
    <property type="entry name" value="AAA"/>
    <property type="match status" value="1"/>
</dbReference>
<dbReference type="PROSITE" id="PS00211">
    <property type="entry name" value="ABC_TRANSPORTER_1"/>
    <property type="match status" value="1"/>
</dbReference>
<dbReference type="Gene3D" id="3.40.50.300">
    <property type="entry name" value="P-loop containing nucleotide triphosphate hydrolases"/>
    <property type="match status" value="1"/>
</dbReference>
<dbReference type="InterPro" id="IPR027417">
    <property type="entry name" value="P-loop_NTPase"/>
</dbReference>
<comment type="similarity">
    <text evidence="2">Belongs to the ABC transporter superfamily.</text>
</comment>
<dbReference type="OrthoDB" id="8275575at2"/>
<dbReference type="InterPro" id="IPR050086">
    <property type="entry name" value="MetN_ABC_transporter-like"/>
</dbReference>
<dbReference type="SUPFAM" id="SSF52540">
    <property type="entry name" value="P-loop containing nucleoside triphosphate hydrolases"/>
    <property type="match status" value="1"/>
</dbReference>
<keyword evidence="11" id="KW-1185">Reference proteome</keyword>
<accession>A0A3S0QP76</accession>
<dbReference type="InterPro" id="IPR003439">
    <property type="entry name" value="ABC_transporter-like_ATP-bd"/>
</dbReference>
<reference evidence="11" key="1">
    <citation type="submission" date="2018-11" db="EMBL/GenBank/DDBJ databases">
        <title>Rhizobium chutanense sp. nov., isolated from root nodules of Phaseolus vulgaris in China.</title>
        <authorList>
            <person name="Huo Y."/>
        </authorList>
    </citation>
    <scope>NUCLEOTIDE SEQUENCE [LARGE SCALE GENOMIC DNA]</scope>
    <source>
        <strain evidence="11">CCBAU 65647</strain>
    </source>
</reference>
<gene>
    <name evidence="10" type="ORF">EFQ99_19600</name>
</gene>
<name>A0A3S0QP76_9HYPH</name>
<evidence type="ECO:0000256" key="5">
    <source>
        <dbReference type="ARBA" id="ARBA00022741"/>
    </source>
</evidence>
<evidence type="ECO:0000256" key="8">
    <source>
        <dbReference type="ARBA" id="ARBA00023136"/>
    </source>
</evidence>
<sequence>MTEQSFISVRGLKKSYANGQIKVLNGLDLDMKKTDRLLVIGPSGGGKSTLLRCVMGLEDVQGGEIKVDGKSYIIGGERKTNIDPEMQRQIGMVFQSYTLFPHLTVLGNLTLAPIRSRGVRKDEAEARAMDLLNRFGLKAKARAYPAALSGGQKQRVAIARALMLDPKLMLFDEVTSALDPELVNEVITMITELADSGMPMMIVTHDMWFAKKIATRVVFCDGGVIAEDATPEEFFSAPKSVRARDFIHNVLHADR</sequence>
<keyword evidence="7" id="KW-0029">Amino-acid transport</keyword>
<dbReference type="GO" id="GO:0016887">
    <property type="term" value="F:ATP hydrolysis activity"/>
    <property type="evidence" value="ECO:0007669"/>
    <property type="project" value="InterPro"/>
</dbReference>
<evidence type="ECO:0000313" key="11">
    <source>
        <dbReference type="Proteomes" id="UP000278823"/>
    </source>
</evidence>
<comment type="subcellular location">
    <subcellularLocation>
        <location evidence="1">Cell membrane</location>
        <topology evidence="1">Peripheral membrane protein</topology>
    </subcellularLocation>
</comment>
<evidence type="ECO:0000256" key="6">
    <source>
        <dbReference type="ARBA" id="ARBA00022840"/>
    </source>
</evidence>
<dbReference type="InterPro" id="IPR003593">
    <property type="entry name" value="AAA+_ATPase"/>
</dbReference>
<evidence type="ECO:0000256" key="7">
    <source>
        <dbReference type="ARBA" id="ARBA00022970"/>
    </source>
</evidence>
<keyword evidence="3" id="KW-0813">Transport</keyword>
<evidence type="ECO:0000259" key="9">
    <source>
        <dbReference type="PROSITE" id="PS50893"/>
    </source>
</evidence>
<keyword evidence="5" id="KW-0547">Nucleotide-binding</keyword>
<proteinExistence type="inferred from homology"/>
<evidence type="ECO:0000256" key="4">
    <source>
        <dbReference type="ARBA" id="ARBA00022475"/>
    </source>
</evidence>
<dbReference type="PANTHER" id="PTHR43166">
    <property type="entry name" value="AMINO ACID IMPORT ATP-BINDING PROTEIN"/>
    <property type="match status" value="1"/>
</dbReference>